<dbReference type="EMBL" id="HBFM01029422">
    <property type="protein sequence ID" value="CAD8787629.1"/>
    <property type="molecule type" value="Transcribed_RNA"/>
</dbReference>
<gene>
    <name evidence="2" type="ORF">PPAR00522_LOCUS19095</name>
</gene>
<organism evidence="2">
    <name type="scientific">Polytomella parva</name>
    <dbReference type="NCBI Taxonomy" id="51329"/>
    <lineage>
        <taxon>Eukaryota</taxon>
        <taxon>Viridiplantae</taxon>
        <taxon>Chlorophyta</taxon>
        <taxon>core chlorophytes</taxon>
        <taxon>Chlorophyceae</taxon>
        <taxon>CS clade</taxon>
        <taxon>Chlamydomonadales</taxon>
        <taxon>Chlamydomonadaceae</taxon>
        <taxon>Polytomella</taxon>
    </lineage>
</organism>
<evidence type="ECO:0000256" key="1">
    <source>
        <dbReference type="SAM" id="MobiDB-lite"/>
    </source>
</evidence>
<sequence>MTEVGCSRKKLVKGICPLCDTVIGLSCPTKPLGRRVHLRADLTSPAFEEDGSMATAIQANVCNACAMASRSLSSWARRTESLVARKVKELGLFQIAGGGGLLSADFSRTLGIPGIPPVSIPARGSGGFMSSSASSFGMPTSGIHNGASHVAGAGHEAEGTRASFNTKEGEDFEVKKRKRDKEDSNDANVITDSVSSTNTKGPYGSKAAKVDTIPSFTEEVGEGSQQDPLEEPLEEDAFLAQRLMLLILQYVPLKYVGDMLLRLLSSEEASRVAAHLLSGGSASAGGYALVSSGEDPTGINSGNRRATDSMDSTMASASGGSDSQVHHDPSNLETIKSSGPKSGPGRPAATKAAKLESSGDARGAKGGEIHSSVEHSGGGRGRGRKKSSGRGTADVHVNGASNDRTNSVDGLVADHETETNNENGRVGTQIVDADLAALTSENEILNPDKMDKGKREE</sequence>
<proteinExistence type="predicted"/>
<evidence type="ECO:0000313" key="2">
    <source>
        <dbReference type="EMBL" id="CAD8787629.1"/>
    </source>
</evidence>
<feature type="compositionally biased region" description="Polar residues" evidence="1">
    <location>
        <begin position="298"/>
        <end position="323"/>
    </location>
</feature>
<feature type="compositionally biased region" description="Basic and acidic residues" evidence="1">
    <location>
        <begin position="353"/>
        <end position="373"/>
    </location>
</feature>
<dbReference type="AlphaFoldDB" id="A0A7S0VFH4"/>
<reference evidence="2" key="1">
    <citation type="submission" date="2021-01" db="EMBL/GenBank/DDBJ databases">
        <authorList>
            <person name="Corre E."/>
            <person name="Pelletier E."/>
            <person name="Niang G."/>
            <person name="Scheremetjew M."/>
            <person name="Finn R."/>
            <person name="Kale V."/>
            <person name="Holt S."/>
            <person name="Cochrane G."/>
            <person name="Meng A."/>
            <person name="Brown T."/>
            <person name="Cohen L."/>
        </authorList>
    </citation>
    <scope>NUCLEOTIDE SEQUENCE</scope>
    <source>
        <strain evidence="2">SAG 63-3</strain>
    </source>
</reference>
<feature type="compositionally biased region" description="Polar residues" evidence="1">
    <location>
        <begin position="331"/>
        <end position="340"/>
    </location>
</feature>
<feature type="region of interest" description="Disordered" evidence="1">
    <location>
        <begin position="150"/>
        <end position="207"/>
    </location>
</feature>
<feature type="region of interest" description="Disordered" evidence="1">
    <location>
        <begin position="288"/>
        <end position="409"/>
    </location>
</feature>
<feature type="compositionally biased region" description="Basic and acidic residues" evidence="1">
    <location>
        <begin position="167"/>
        <end position="184"/>
    </location>
</feature>
<name>A0A7S0VFH4_9CHLO</name>
<feature type="compositionally biased region" description="Polar residues" evidence="1">
    <location>
        <begin position="186"/>
        <end position="200"/>
    </location>
</feature>
<protein>
    <submittedName>
        <fullName evidence="2">Uncharacterized protein</fullName>
    </submittedName>
</protein>
<accession>A0A7S0VFH4</accession>
<feature type="compositionally biased region" description="Polar residues" evidence="1">
    <location>
        <begin position="399"/>
        <end position="408"/>
    </location>
</feature>